<protein>
    <submittedName>
        <fullName evidence="4">GNAT family N-acetyltransferase</fullName>
    </submittedName>
</protein>
<dbReference type="PROSITE" id="PS51186">
    <property type="entry name" value="GNAT"/>
    <property type="match status" value="1"/>
</dbReference>
<dbReference type="Proteomes" id="UP001200557">
    <property type="component" value="Unassembled WGS sequence"/>
</dbReference>
<keyword evidence="1" id="KW-0808">Transferase</keyword>
<gene>
    <name evidence="4" type="ORF">L0664_06995</name>
</gene>
<reference evidence="4 5" key="1">
    <citation type="submission" date="2022-01" db="EMBL/GenBank/DDBJ databases">
        <title>Octadecabacter sp. nov., isolated from a marine alga.</title>
        <authorList>
            <person name="Jin M.S."/>
            <person name="Kim H.M."/>
            <person name="Han D.M."/>
            <person name="Jung J.J."/>
            <person name="Jeon C.O."/>
        </authorList>
    </citation>
    <scope>NUCLEOTIDE SEQUENCE [LARGE SCALE GENOMIC DNA]</scope>
    <source>
        <strain evidence="4 5">G9-8</strain>
    </source>
</reference>
<evidence type="ECO:0000256" key="1">
    <source>
        <dbReference type="ARBA" id="ARBA00022679"/>
    </source>
</evidence>
<dbReference type="SUPFAM" id="SSF55729">
    <property type="entry name" value="Acyl-CoA N-acyltransferases (Nat)"/>
    <property type="match status" value="1"/>
</dbReference>
<dbReference type="InterPro" id="IPR016181">
    <property type="entry name" value="Acyl_CoA_acyltransferase"/>
</dbReference>
<sequence>MTVIFRPATRADVPAVVGLLVDDGLGSARETEDMAIYQSAFDAMDKDAGNTLIVGEQDGRIVATYQITFILGLSLKASRRAQIESVRVASDLRGQGIGHHLMVDAEMRARDAGCNLMQLTMNKSRTQTARFYAQLGFTASHIGYKRDVL</sequence>
<evidence type="ECO:0000259" key="3">
    <source>
        <dbReference type="PROSITE" id="PS51186"/>
    </source>
</evidence>
<name>A0ABS9CUF7_9RHOB</name>
<dbReference type="Gene3D" id="3.40.630.30">
    <property type="match status" value="1"/>
</dbReference>
<organism evidence="4 5">
    <name type="scientific">Octadecabacter dasysiphoniae</name>
    <dbReference type="NCBI Taxonomy" id="2909341"/>
    <lineage>
        <taxon>Bacteria</taxon>
        <taxon>Pseudomonadati</taxon>
        <taxon>Pseudomonadota</taxon>
        <taxon>Alphaproteobacteria</taxon>
        <taxon>Rhodobacterales</taxon>
        <taxon>Roseobacteraceae</taxon>
        <taxon>Octadecabacter</taxon>
    </lineage>
</organism>
<dbReference type="CDD" id="cd04301">
    <property type="entry name" value="NAT_SF"/>
    <property type="match status" value="1"/>
</dbReference>
<keyword evidence="5" id="KW-1185">Reference proteome</keyword>
<keyword evidence="2" id="KW-0012">Acyltransferase</keyword>
<proteinExistence type="predicted"/>
<evidence type="ECO:0000313" key="4">
    <source>
        <dbReference type="EMBL" id="MCF2870808.1"/>
    </source>
</evidence>
<dbReference type="RefSeq" id="WP_235224938.1">
    <property type="nucleotide sequence ID" value="NZ_JAKGAQ010000002.1"/>
</dbReference>
<evidence type="ECO:0000256" key="2">
    <source>
        <dbReference type="ARBA" id="ARBA00023315"/>
    </source>
</evidence>
<dbReference type="EMBL" id="JAKGAQ010000002">
    <property type="protein sequence ID" value="MCF2870808.1"/>
    <property type="molecule type" value="Genomic_DNA"/>
</dbReference>
<accession>A0ABS9CUF7</accession>
<evidence type="ECO:0000313" key="5">
    <source>
        <dbReference type="Proteomes" id="UP001200557"/>
    </source>
</evidence>
<feature type="domain" description="N-acetyltransferase" evidence="3">
    <location>
        <begin position="3"/>
        <end position="149"/>
    </location>
</feature>
<dbReference type="Pfam" id="PF00583">
    <property type="entry name" value="Acetyltransf_1"/>
    <property type="match status" value="1"/>
</dbReference>
<dbReference type="InterPro" id="IPR050832">
    <property type="entry name" value="Bact_Acetyltransf"/>
</dbReference>
<comment type="caution">
    <text evidence="4">The sequence shown here is derived from an EMBL/GenBank/DDBJ whole genome shotgun (WGS) entry which is preliminary data.</text>
</comment>
<dbReference type="InterPro" id="IPR000182">
    <property type="entry name" value="GNAT_dom"/>
</dbReference>
<dbReference type="PANTHER" id="PTHR43877:SF2">
    <property type="entry name" value="AMINOALKYLPHOSPHONATE N-ACETYLTRANSFERASE-RELATED"/>
    <property type="match status" value="1"/>
</dbReference>
<dbReference type="PANTHER" id="PTHR43877">
    <property type="entry name" value="AMINOALKYLPHOSPHONATE N-ACETYLTRANSFERASE-RELATED-RELATED"/>
    <property type="match status" value="1"/>
</dbReference>